<dbReference type="GO" id="GO:0042771">
    <property type="term" value="P:intrinsic apoptotic signaling pathway in response to DNA damage by p53 class mediator"/>
    <property type="evidence" value="ECO:0007669"/>
    <property type="project" value="TreeGrafter"/>
</dbReference>
<dbReference type="PROSITE" id="PS00108">
    <property type="entry name" value="PROTEIN_KINASE_ST"/>
    <property type="match status" value="1"/>
</dbReference>
<evidence type="ECO:0000256" key="3">
    <source>
        <dbReference type="ARBA" id="ARBA00022741"/>
    </source>
</evidence>
<keyword evidence="9" id="KW-0371">Homeobox</keyword>
<dbReference type="GO" id="GO:0046332">
    <property type="term" value="F:SMAD binding"/>
    <property type="evidence" value="ECO:0007669"/>
    <property type="project" value="TreeGrafter"/>
</dbReference>
<dbReference type="GO" id="GO:0003713">
    <property type="term" value="F:transcription coactivator activity"/>
    <property type="evidence" value="ECO:0007669"/>
    <property type="project" value="TreeGrafter"/>
</dbReference>
<dbReference type="InterPro" id="IPR017441">
    <property type="entry name" value="Protein_kinase_ATP_BS"/>
</dbReference>
<dbReference type="Pfam" id="PF00069">
    <property type="entry name" value="Pkinase"/>
    <property type="match status" value="1"/>
</dbReference>
<keyword evidence="9" id="KW-0238">DNA-binding</keyword>
<evidence type="ECO:0000259" key="8">
    <source>
        <dbReference type="PROSITE" id="PS50011"/>
    </source>
</evidence>
<protein>
    <submittedName>
        <fullName evidence="9">Homeodomain-interacting protein kinase 2-like</fullName>
    </submittedName>
</protein>
<dbReference type="SMART" id="SM00220">
    <property type="entry name" value="S_TKc"/>
    <property type="match status" value="1"/>
</dbReference>
<dbReference type="PANTHER" id="PTHR24058">
    <property type="entry name" value="DUAL SPECIFICITY PROTEIN KINASE"/>
    <property type="match status" value="1"/>
</dbReference>
<dbReference type="GO" id="GO:0016605">
    <property type="term" value="C:PML body"/>
    <property type="evidence" value="ECO:0007669"/>
    <property type="project" value="TreeGrafter"/>
</dbReference>
<dbReference type="GO" id="GO:0004713">
    <property type="term" value="F:protein tyrosine kinase activity"/>
    <property type="evidence" value="ECO:0007669"/>
    <property type="project" value="TreeGrafter"/>
</dbReference>
<dbReference type="GO" id="GO:0007224">
    <property type="term" value="P:smoothened signaling pathway"/>
    <property type="evidence" value="ECO:0007669"/>
    <property type="project" value="TreeGrafter"/>
</dbReference>
<evidence type="ECO:0000313" key="10">
    <source>
        <dbReference type="Proteomes" id="UP000693946"/>
    </source>
</evidence>
<dbReference type="Proteomes" id="UP000693946">
    <property type="component" value="Linkage Group LG14"/>
</dbReference>
<dbReference type="InterPro" id="IPR000719">
    <property type="entry name" value="Prot_kinase_dom"/>
</dbReference>
<feature type="binding site" evidence="6">
    <location>
        <position position="48"/>
    </location>
    <ligand>
        <name>ATP</name>
        <dbReference type="ChEBI" id="CHEBI:30616"/>
    </ligand>
</feature>
<dbReference type="GO" id="GO:0005737">
    <property type="term" value="C:cytoplasm"/>
    <property type="evidence" value="ECO:0007669"/>
    <property type="project" value="TreeGrafter"/>
</dbReference>
<dbReference type="PROSITE" id="PS50011">
    <property type="entry name" value="PROTEIN_KINASE_DOM"/>
    <property type="match status" value="1"/>
</dbReference>
<dbReference type="PANTHER" id="PTHR24058:SF53">
    <property type="entry name" value="HOMEODOMAIN-INTERACTING PROTEIN KINASE 2"/>
    <property type="match status" value="1"/>
</dbReference>
<evidence type="ECO:0000313" key="9">
    <source>
        <dbReference type="EMBL" id="KAG7514290.1"/>
    </source>
</evidence>
<evidence type="ECO:0000256" key="4">
    <source>
        <dbReference type="ARBA" id="ARBA00022777"/>
    </source>
</evidence>
<evidence type="ECO:0000256" key="5">
    <source>
        <dbReference type="ARBA" id="ARBA00022840"/>
    </source>
</evidence>
<comment type="similarity">
    <text evidence="7">Belongs to the protein kinase superfamily.</text>
</comment>
<gene>
    <name evidence="9" type="ORF">JOB18_029872</name>
</gene>
<name>A0AAV6SBU5_SOLSE</name>
<dbReference type="GO" id="GO:0004674">
    <property type="term" value="F:protein serine/threonine kinase activity"/>
    <property type="evidence" value="ECO:0007669"/>
    <property type="project" value="UniProtKB-KW"/>
</dbReference>
<evidence type="ECO:0000256" key="6">
    <source>
        <dbReference type="PROSITE-ProRule" id="PRU10141"/>
    </source>
</evidence>
<keyword evidence="2" id="KW-0808">Transferase</keyword>
<evidence type="ECO:0000256" key="1">
    <source>
        <dbReference type="ARBA" id="ARBA00022527"/>
    </source>
</evidence>
<feature type="domain" description="Protein kinase" evidence="8">
    <location>
        <begin position="19"/>
        <end position="310"/>
    </location>
</feature>
<dbReference type="InterPro" id="IPR008271">
    <property type="entry name" value="Ser/Thr_kinase_AS"/>
</dbReference>
<keyword evidence="10" id="KW-1185">Reference proteome</keyword>
<keyword evidence="4 9" id="KW-0418">Kinase</keyword>
<proteinExistence type="inferred from homology"/>
<dbReference type="EMBL" id="JAGKHQ010000006">
    <property type="protein sequence ID" value="KAG7514290.1"/>
    <property type="molecule type" value="Genomic_DNA"/>
</dbReference>
<comment type="caution">
    <text evidence="9">The sequence shown here is derived from an EMBL/GenBank/DDBJ whole genome shotgun (WGS) entry which is preliminary data.</text>
</comment>
<dbReference type="GO" id="GO:0003677">
    <property type="term" value="F:DNA binding"/>
    <property type="evidence" value="ECO:0007669"/>
    <property type="project" value="UniProtKB-KW"/>
</dbReference>
<reference evidence="9 10" key="1">
    <citation type="journal article" date="2021" name="Sci. Rep.">
        <title>Chromosome anchoring in Senegalese sole (Solea senegalensis) reveals sex-associated markers and genome rearrangements in flatfish.</title>
        <authorList>
            <person name="Guerrero-Cozar I."/>
            <person name="Gomez-Garrido J."/>
            <person name="Berbel C."/>
            <person name="Martinez-Blanch J.F."/>
            <person name="Alioto T."/>
            <person name="Claros M.G."/>
            <person name="Gagnaire P.A."/>
            <person name="Manchado M."/>
        </authorList>
    </citation>
    <scope>NUCLEOTIDE SEQUENCE [LARGE SCALE GENOMIC DNA]</scope>
    <source>
        <strain evidence="9">Sse05_10M</strain>
    </source>
</reference>
<keyword evidence="3 6" id="KW-0547">Nucleotide-binding</keyword>
<dbReference type="PROSITE" id="PS00107">
    <property type="entry name" value="PROTEIN_KINASE_ATP"/>
    <property type="match status" value="1"/>
</dbReference>
<dbReference type="InterPro" id="IPR050494">
    <property type="entry name" value="Ser_Thr_dual-spec_kinase"/>
</dbReference>
<organism evidence="9 10">
    <name type="scientific">Solea senegalensis</name>
    <name type="common">Senegalese sole</name>
    <dbReference type="NCBI Taxonomy" id="28829"/>
    <lineage>
        <taxon>Eukaryota</taxon>
        <taxon>Metazoa</taxon>
        <taxon>Chordata</taxon>
        <taxon>Craniata</taxon>
        <taxon>Vertebrata</taxon>
        <taxon>Euteleostomi</taxon>
        <taxon>Actinopterygii</taxon>
        <taxon>Neopterygii</taxon>
        <taxon>Teleostei</taxon>
        <taxon>Neoteleostei</taxon>
        <taxon>Acanthomorphata</taxon>
        <taxon>Carangaria</taxon>
        <taxon>Pleuronectiformes</taxon>
        <taxon>Pleuronectoidei</taxon>
        <taxon>Soleidae</taxon>
        <taxon>Solea</taxon>
    </lineage>
</organism>
<dbReference type="GO" id="GO:0003714">
    <property type="term" value="F:transcription corepressor activity"/>
    <property type="evidence" value="ECO:0007669"/>
    <property type="project" value="TreeGrafter"/>
</dbReference>
<accession>A0AAV6SBU5</accession>
<dbReference type="AlphaFoldDB" id="A0AAV6SBU5"/>
<keyword evidence="1 7" id="KW-0723">Serine/threonine-protein kinase</keyword>
<dbReference type="GO" id="GO:0045944">
    <property type="term" value="P:positive regulation of transcription by RNA polymerase II"/>
    <property type="evidence" value="ECO:0007669"/>
    <property type="project" value="TreeGrafter"/>
</dbReference>
<evidence type="ECO:0000256" key="7">
    <source>
        <dbReference type="RuleBase" id="RU000304"/>
    </source>
</evidence>
<evidence type="ECO:0000256" key="2">
    <source>
        <dbReference type="ARBA" id="ARBA00022679"/>
    </source>
</evidence>
<dbReference type="GO" id="GO:0005524">
    <property type="term" value="F:ATP binding"/>
    <property type="evidence" value="ECO:0007669"/>
    <property type="project" value="UniProtKB-UniRule"/>
</dbReference>
<sequence>MSAHEIKAGEILFSNSFGYSVLEFIGEGGFGKVAKCQNLVTKETVAVKILKRNTNFFQTIEHEVTVLKMISFLNPDRFNVVRFFEQFEHIGQTCLVLEMLDCSLYELLEERDWEPLPLHEIRPIAKQLFAALDVLKSLSILHTDIKPDNVMFVNRAPEVSLGLPFNEAIDVWGVGCILAFLYLAQNLFPVDCTYQMIKGMVKVLGQPEDHLLRLGIYTQYFFIKEEAGDSITWRLMTPEEHCAATNIKPEDSYSFIVLISSLDDLINIYPEGEAANSEDRRVFVDMVKGLLHLDGAQRTSPHEALQHSFVTVSHLKERHSSKDYLATSQTLMNICQMDNNKDFSSTASATLSFDGHLEVVTEEDALDTWSSDDYVSYDDVSFIVSSYGLSVPTSDDRDAMDNPDFRVSTGNVPAHSRTCDEPLSLSCDQVPGVQWIVTVVVSSKLGRLESLSPAVLLPRRQRPLPAGRSVFRMRPSLPRLTSSPVLPV</sequence>
<keyword evidence="5 6" id="KW-0067">ATP-binding</keyword>